<dbReference type="Proteomes" id="UP001221597">
    <property type="component" value="Chromosome"/>
</dbReference>
<evidence type="ECO:0000313" key="2">
    <source>
        <dbReference type="Proteomes" id="UP001221597"/>
    </source>
</evidence>
<keyword evidence="2" id="KW-1185">Reference proteome</keyword>
<gene>
    <name evidence="1" type="ORF">P9989_09310</name>
</gene>
<organism evidence="1 2">
    <name type="scientific">Halobacillus naozhouensis</name>
    <dbReference type="NCBI Taxonomy" id="554880"/>
    <lineage>
        <taxon>Bacteria</taxon>
        <taxon>Bacillati</taxon>
        <taxon>Bacillota</taxon>
        <taxon>Bacilli</taxon>
        <taxon>Bacillales</taxon>
        <taxon>Bacillaceae</taxon>
        <taxon>Halobacillus</taxon>
    </lineage>
</organism>
<proteinExistence type="predicted"/>
<dbReference type="EMBL" id="CP121671">
    <property type="protein sequence ID" value="WFT76537.1"/>
    <property type="molecule type" value="Genomic_DNA"/>
</dbReference>
<dbReference type="RefSeq" id="WP_283078488.1">
    <property type="nucleotide sequence ID" value="NZ_CP121671.1"/>
</dbReference>
<reference evidence="1 2" key="1">
    <citation type="submission" date="2023-04" db="EMBL/GenBank/DDBJ databases">
        <title>Genome sequence of Halobacillus naozhouensis KACC 21980.</title>
        <authorList>
            <person name="Kim S."/>
            <person name="Heo J."/>
            <person name="Kwon S.-W."/>
        </authorList>
    </citation>
    <scope>NUCLEOTIDE SEQUENCE [LARGE SCALE GENOMIC DNA]</scope>
    <source>
        <strain evidence="1 2">KCTC 13234</strain>
    </source>
</reference>
<evidence type="ECO:0000313" key="1">
    <source>
        <dbReference type="EMBL" id="WFT76537.1"/>
    </source>
</evidence>
<name>A0ABY8J386_9BACI</name>
<accession>A0ABY8J386</accession>
<protein>
    <submittedName>
        <fullName evidence="1">Uncharacterized protein</fullName>
    </submittedName>
</protein>
<sequence length="110" mass="12537">MVHLSSYQVHLKNPIKTNQIMNIYKHSTKDNTNIYFHQHNLIADAGHLPKLLSFFLLMDIDEPLLLIIDGDNATGTYEVILNEFQGAIEDISCRAQYIPAQMYQCASITV</sequence>